<gene>
    <name evidence="8" type="primary">mobA</name>
    <name evidence="11" type="ORF">Tbon_11230</name>
</gene>
<comment type="similarity">
    <text evidence="8">Belongs to the MobA family.</text>
</comment>
<dbReference type="EC" id="2.7.7.77" evidence="8"/>
<comment type="caution">
    <text evidence="8">Lacks conserved residue(s) required for the propagation of feature annotation.</text>
</comment>
<evidence type="ECO:0000256" key="2">
    <source>
        <dbReference type="ARBA" id="ARBA00022679"/>
    </source>
</evidence>
<evidence type="ECO:0000313" key="12">
    <source>
        <dbReference type="Proteomes" id="UP000326331"/>
    </source>
</evidence>
<keyword evidence="6 8" id="KW-0342">GTP-binding</keyword>
<evidence type="ECO:0000256" key="5">
    <source>
        <dbReference type="ARBA" id="ARBA00022842"/>
    </source>
</evidence>
<comment type="catalytic activity">
    <reaction evidence="8">
        <text>Mo-molybdopterin + GTP + H(+) = Mo-molybdopterin guanine dinucleotide + diphosphate</text>
        <dbReference type="Rhea" id="RHEA:34243"/>
        <dbReference type="ChEBI" id="CHEBI:15378"/>
        <dbReference type="ChEBI" id="CHEBI:33019"/>
        <dbReference type="ChEBI" id="CHEBI:37565"/>
        <dbReference type="ChEBI" id="CHEBI:71302"/>
        <dbReference type="ChEBI" id="CHEBI:71310"/>
        <dbReference type="EC" id="2.7.7.77"/>
    </reaction>
</comment>
<keyword evidence="2 8" id="KW-0808">Transferase</keyword>
<feature type="region of interest" description="Disordered" evidence="9">
    <location>
        <begin position="1"/>
        <end position="38"/>
    </location>
</feature>
<evidence type="ECO:0000256" key="3">
    <source>
        <dbReference type="ARBA" id="ARBA00022723"/>
    </source>
</evidence>
<feature type="binding site" evidence="8">
    <location>
        <position position="145"/>
    </location>
    <ligand>
        <name>Mg(2+)</name>
        <dbReference type="ChEBI" id="CHEBI:18420"/>
    </ligand>
</feature>
<feature type="binding site" evidence="8">
    <location>
        <position position="145"/>
    </location>
    <ligand>
        <name>GTP</name>
        <dbReference type="ChEBI" id="CHEBI:37565"/>
    </ligand>
</feature>
<dbReference type="Pfam" id="PF12804">
    <property type="entry name" value="NTP_transf_3"/>
    <property type="match status" value="1"/>
</dbReference>
<feature type="binding site" evidence="8">
    <location>
        <begin position="55"/>
        <end position="57"/>
    </location>
    <ligand>
        <name>GTP</name>
        <dbReference type="ChEBI" id="CHEBI:37565"/>
    </ligand>
</feature>
<dbReference type="PANTHER" id="PTHR19136">
    <property type="entry name" value="MOLYBDENUM COFACTOR GUANYLYLTRANSFERASE"/>
    <property type="match status" value="1"/>
</dbReference>
<feature type="binding site" evidence="8">
    <location>
        <position position="112"/>
    </location>
    <ligand>
        <name>GTP</name>
        <dbReference type="ChEBI" id="CHEBI:37565"/>
    </ligand>
</feature>
<organism evidence="11 12">
    <name type="scientific">Tepidiforma bonchosmolovskayae</name>
    <dbReference type="NCBI Taxonomy" id="2601677"/>
    <lineage>
        <taxon>Bacteria</taxon>
        <taxon>Bacillati</taxon>
        <taxon>Chloroflexota</taxon>
        <taxon>Tepidiformia</taxon>
        <taxon>Tepidiformales</taxon>
        <taxon>Tepidiformaceae</taxon>
        <taxon>Tepidiforma</taxon>
    </lineage>
</organism>
<dbReference type="CDD" id="cd02503">
    <property type="entry name" value="MobA"/>
    <property type="match status" value="1"/>
</dbReference>
<evidence type="ECO:0000256" key="8">
    <source>
        <dbReference type="HAMAP-Rule" id="MF_00316"/>
    </source>
</evidence>
<keyword evidence="12" id="KW-1185">Reference proteome</keyword>
<comment type="domain">
    <text evidence="8">The N-terminal domain determines nucleotide recognition and specific binding, while the C-terminal domain determines the specific binding to the target protein.</text>
</comment>
<keyword evidence="3 8" id="KW-0479">Metal-binding</keyword>
<proteinExistence type="inferred from homology"/>
<keyword evidence="7 8" id="KW-0501">Molybdenum cofactor biosynthesis</keyword>
<evidence type="ECO:0000256" key="4">
    <source>
        <dbReference type="ARBA" id="ARBA00022741"/>
    </source>
</evidence>
<dbReference type="InterPro" id="IPR013482">
    <property type="entry name" value="Molybde_CF_guanTrfase"/>
</dbReference>
<dbReference type="SUPFAM" id="SSF53448">
    <property type="entry name" value="Nucleotide-diphospho-sugar transferases"/>
    <property type="match status" value="1"/>
</dbReference>
<dbReference type="PANTHER" id="PTHR19136:SF81">
    <property type="entry name" value="MOLYBDENUM COFACTOR GUANYLYLTRANSFERASE"/>
    <property type="match status" value="1"/>
</dbReference>
<evidence type="ECO:0000259" key="10">
    <source>
        <dbReference type="Pfam" id="PF12804"/>
    </source>
</evidence>
<dbReference type="HAMAP" id="MF_00316">
    <property type="entry name" value="MobA"/>
    <property type="match status" value="1"/>
</dbReference>
<keyword evidence="1 8" id="KW-0963">Cytoplasm</keyword>
<reference evidence="11 12" key="2">
    <citation type="submission" date="2019-10" db="EMBL/GenBank/DDBJ databases">
        <title>Thermopilla bonchosmolovskayae gen. nov., sp. nov., a moderately thermophilic Chloroflexi bacterium from a Chukotka hot spring (Arctic, Russia), representing a novel classis Thermopillaia, which include previously uncultivated lineage OLB14.</title>
        <authorList>
            <person name="Kochetkova T.V."/>
            <person name="Zayulina K.S."/>
            <person name="Zhigarkov V.S."/>
            <person name="Minaev N.V."/>
            <person name="Novikov A."/>
            <person name="Toshchakov S.V."/>
            <person name="Elcheninov A.G."/>
            <person name="Kublanov I.V."/>
        </authorList>
    </citation>
    <scope>NUCLEOTIDE SEQUENCE [LARGE SCALE GENOMIC DNA]</scope>
    <source>
        <strain evidence="11 12">3753O</strain>
    </source>
</reference>
<keyword evidence="5 8" id="KW-0460">Magnesium</keyword>
<sequence length="250" mass="25448">MPRSRASRASRNSSDVLPPPPTAATMSPGAKPNASSSIPSILRCPVSRGLEAVILAGGRSTRFGRDKASAPLRSRPLLQWVAEAVAPAVDRIVVVRAPGQLLPALGQPIPVDLVDDEFPGLGPLAGLATGLAAVAAPLAFACSCDAPLIAPALVARLADIARAASADVVCPRVGGFPQPLVAVYRAATCAPAFRRAVEAGAGGLRILAAYAGLRVVEPGEAELSPVDPGLRSFLNANTPDRLAEIDALLG</sequence>
<feature type="domain" description="MobA-like NTP transferase" evidence="10">
    <location>
        <begin position="52"/>
        <end position="209"/>
    </location>
</feature>
<evidence type="ECO:0000313" key="11">
    <source>
        <dbReference type="EMBL" id="QFG03841.1"/>
    </source>
</evidence>
<name>A0ABX6C3J1_9CHLR</name>
<dbReference type="Gene3D" id="3.90.550.10">
    <property type="entry name" value="Spore Coat Polysaccharide Biosynthesis Protein SpsA, Chain A"/>
    <property type="match status" value="1"/>
</dbReference>
<evidence type="ECO:0000256" key="1">
    <source>
        <dbReference type="ARBA" id="ARBA00022490"/>
    </source>
</evidence>
<dbReference type="EMBL" id="CP042829">
    <property type="protein sequence ID" value="QFG03841.1"/>
    <property type="molecule type" value="Genomic_DNA"/>
</dbReference>
<dbReference type="InterPro" id="IPR029044">
    <property type="entry name" value="Nucleotide-diphossugar_trans"/>
</dbReference>
<evidence type="ECO:0000256" key="7">
    <source>
        <dbReference type="ARBA" id="ARBA00023150"/>
    </source>
</evidence>
<evidence type="ECO:0000256" key="6">
    <source>
        <dbReference type="ARBA" id="ARBA00023134"/>
    </source>
</evidence>
<keyword evidence="11" id="KW-0548">Nucleotidyltransferase</keyword>
<feature type="binding site" evidence="8">
    <location>
        <position position="67"/>
    </location>
    <ligand>
        <name>GTP</name>
        <dbReference type="ChEBI" id="CHEBI:37565"/>
    </ligand>
</feature>
<comment type="subcellular location">
    <subcellularLocation>
        <location evidence="8">Cytoplasm</location>
    </subcellularLocation>
</comment>
<dbReference type="GO" id="GO:0016779">
    <property type="term" value="F:nucleotidyltransferase activity"/>
    <property type="evidence" value="ECO:0007669"/>
    <property type="project" value="UniProtKB-KW"/>
</dbReference>
<evidence type="ECO:0000256" key="9">
    <source>
        <dbReference type="SAM" id="MobiDB-lite"/>
    </source>
</evidence>
<reference evidence="11 12" key="1">
    <citation type="submission" date="2019-08" db="EMBL/GenBank/DDBJ databases">
        <authorList>
            <person name="Toschakov S.V."/>
        </authorList>
    </citation>
    <scope>NUCLEOTIDE SEQUENCE [LARGE SCALE GENOMIC DNA]</scope>
    <source>
        <strain evidence="11 12">3753O</strain>
    </source>
</reference>
<comment type="cofactor">
    <cofactor evidence="8">
        <name>Mg(2+)</name>
        <dbReference type="ChEBI" id="CHEBI:18420"/>
    </cofactor>
</comment>
<dbReference type="Proteomes" id="UP000326331">
    <property type="component" value="Chromosome"/>
</dbReference>
<dbReference type="InterPro" id="IPR025877">
    <property type="entry name" value="MobA-like_NTP_Trfase"/>
</dbReference>
<accession>A0ABX6C3J1</accession>
<protein>
    <recommendedName>
        <fullName evidence="8">Probable molybdenum cofactor guanylyltransferase</fullName>
        <shortName evidence="8">MoCo guanylyltransferase</shortName>
        <ecNumber evidence="8">2.7.7.77</ecNumber>
    </recommendedName>
    <alternativeName>
        <fullName evidence="8">GTP:molybdopterin guanylyltransferase</fullName>
    </alternativeName>
    <alternativeName>
        <fullName evidence="8">Mo-MPT guanylyltransferase</fullName>
    </alternativeName>
    <alternativeName>
        <fullName evidence="8">Molybdopterin guanylyltransferase</fullName>
    </alternativeName>
    <alternativeName>
        <fullName evidence="8">Molybdopterin-guanine dinucleotide synthase</fullName>
        <shortName evidence="8">MGD synthase</shortName>
    </alternativeName>
</protein>
<keyword evidence="4 8" id="KW-0547">Nucleotide-binding</keyword>
<comment type="function">
    <text evidence="8">Transfers a GMP moiety from GTP to Mo-molybdopterin (Mo-MPT) cofactor (Moco or molybdenum cofactor) to form Mo-molybdopterin guanine dinucleotide (Mo-MGD) cofactor.</text>
</comment>